<keyword evidence="13" id="KW-0325">Glycoprotein</keyword>
<reference evidence="20" key="2">
    <citation type="submission" date="2023-06" db="EMBL/GenBank/DDBJ databases">
        <authorList>
            <consortium name="Lawrence Berkeley National Laboratory"/>
            <person name="Mondo S.J."/>
            <person name="Hensen N."/>
            <person name="Bonometti L."/>
            <person name="Westerberg I."/>
            <person name="Brannstrom I.O."/>
            <person name="Guillou S."/>
            <person name="Cros-Aarteil S."/>
            <person name="Calhoun S."/>
            <person name="Haridas S."/>
            <person name="Kuo A."/>
            <person name="Pangilinan J."/>
            <person name="Riley R."/>
            <person name="Labutti K."/>
            <person name="Andreopoulos B."/>
            <person name="Lipzen A."/>
            <person name="Chen C."/>
            <person name="Yanf M."/>
            <person name="Daum C."/>
            <person name="Ng V."/>
            <person name="Clum A."/>
            <person name="Steindorff A."/>
            <person name="Ohm R."/>
            <person name="Martin F."/>
            <person name="Silar P."/>
            <person name="Natvig D."/>
            <person name="Lalanne C."/>
            <person name="Gautier V."/>
            <person name="Ament-Velasquez S.L."/>
            <person name="Kruys A."/>
            <person name="Hutchinson M.I."/>
            <person name="Powell A.J."/>
            <person name="Barry K."/>
            <person name="Miller A.N."/>
            <person name="Grigoriev I.V."/>
            <person name="Debuchy R."/>
            <person name="Gladieux P."/>
            <person name="Thoren M.H."/>
            <person name="Johannesson H."/>
        </authorList>
    </citation>
    <scope>NUCLEOTIDE SEQUENCE</scope>
    <source>
        <strain evidence="20">PSN324</strain>
    </source>
</reference>
<dbReference type="InterPro" id="IPR051735">
    <property type="entry name" value="CFEM_domain"/>
</dbReference>
<feature type="compositionally biased region" description="Low complexity" evidence="16">
    <location>
        <begin position="129"/>
        <end position="192"/>
    </location>
</feature>
<dbReference type="GO" id="GO:0046872">
    <property type="term" value="F:metal ion binding"/>
    <property type="evidence" value="ECO:0007669"/>
    <property type="project" value="UniProtKB-UniRule"/>
</dbReference>
<dbReference type="GO" id="GO:0005576">
    <property type="term" value="C:extracellular region"/>
    <property type="evidence" value="ECO:0007669"/>
    <property type="project" value="UniProtKB-SubCell"/>
</dbReference>
<keyword evidence="14" id="KW-0449">Lipoprotein</keyword>
<evidence type="ECO:0000256" key="12">
    <source>
        <dbReference type="ARBA" id="ARBA00023157"/>
    </source>
</evidence>
<evidence type="ECO:0000256" key="10">
    <source>
        <dbReference type="ARBA" id="ARBA00023004"/>
    </source>
</evidence>
<feature type="signal peptide" evidence="18">
    <location>
        <begin position="1"/>
        <end position="18"/>
    </location>
</feature>
<feature type="region of interest" description="Disordered" evidence="16">
    <location>
        <begin position="97"/>
        <end position="197"/>
    </location>
</feature>
<comment type="caution">
    <text evidence="15">Lacks conserved residue(s) required for the propagation of feature annotation.</text>
</comment>
<feature type="compositionally biased region" description="Pro residues" evidence="16">
    <location>
        <begin position="100"/>
        <end position="128"/>
    </location>
</feature>
<feature type="transmembrane region" description="Helical" evidence="17">
    <location>
        <begin position="205"/>
        <end position="227"/>
    </location>
</feature>
<evidence type="ECO:0000256" key="16">
    <source>
        <dbReference type="SAM" id="MobiDB-lite"/>
    </source>
</evidence>
<sequence length="298" mass="30059">MVTFRSLALLSVAALASAQDTSSLTPCQAGCYTNTMNQAGTYACGASDLTCLCAKPDWGNAIYRCAVEACADTTGTLFAFARDTACNGAIAFVPDAAQAPPTPTPAPETPLTPTPTPTPIPTPTPTPTPNLETPGVLTPTTPSTPSAETPTPTPSDASSPEATPPSSSAPSSSTDAAATPSASDAEETSAAPVAPASGLSQGAKVGLGVGITAVVLAFVGVGVFVFLRNRRNGSGGGSDDGPSMNERYNISPPVPQSSSSPYSHDNGSSVYEVGGSSGDLKAFRYEEMVPRVQPRQMV</sequence>
<proteinExistence type="inferred from homology"/>
<evidence type="ECO:0000256" key="8">
    <source>
        <dbReference type="ARBA" id="ARBA00022723"/>
    </source>
</evidence>
<evidence type="ECO:0000256" key="15">
    <source>
        <dbReference type="PROSITE-ProRule" id="PRU01356"/>
    </source>
</evidence>
<comment type="similarity">
    <text evidence="3">Belongs to the RBT5 family.</text>
</comment>
<name>A0AAV9HL92_9PEZI</name>
<evidence type="ECO:0000256" key="18">
    <source>
        <dbReference type="SAM" id="SignalP"/>
    </source>
</evidence>
<gene>
    <name evidence="20" type="ORF">QBC42DRAFT_101798</name>
</gene>
<dbReference type="GO" id="GO:0098552">
    <property type="term" value="C:side of membrane"/>
    <property type="evidence" value="ECO:0007669"/>
    <property type="project" value="UniProtKB-KW"/>
</dbReference>
<dbReference type="Pfam" id="PF05730">
    <property type="entry name" value="CFEM"/>
    <property type="match status" value="1"/>
</dbReference>
<feature type="chain" id="PRO_5043810138" description="CFEM domain-containing protein" evidence="18">
    <location>
        <begin position="19"/>
        <end position="298"/>
    </location>
</feature>
<dbReference type="PROSITE" id="PS52012">
    <property type="entry name" value="CFEM"/>
    <property type="match status" value="1"/>
</dbReference>
<evidence type="ECO:0000256" key="3">
    <source>
        <dbReference type="ARBA" id="ARBA00010031"/>
    </source>
</evidence>
<evidence type="ECO:0000256" key="9">
    <source>
        <dbReference type="ARBA" id="ARBA00022729"/>
    </source>
</evidence>
<evidence type="ECO:0000256" key="7">
    <source>
        <dbReference type="ARBA" id="ARBA00022622"/>
    </source>
</evidence>
<evidence type="ECO:0000256" key="13">
    <source>
        <dbReference type="ARBA" id="ARBA00023180"/>
    </source>
</evidence>
<evidence type="ECO:0000256" key="11">
    <source>
        <dbReference type="ARBA" id="ARBA00023136"/>
    </source>
</evidence>
<feature type="compositionally biased region" description="Low complexity" evidence="16">
    <location>
        <begin position="256"/>
        <end position="273"/>
    </location>
</feature>
<keyword evidence="7" id="KW-0336">GPI-anchor</keyword>
<organism evidence="20 21">
    <name type="scientific">Cladorrhinum samala</name>
    <dbReference type="NCBI Taxonomy" id="585594"/>
    <lineage>
        <taxon>Eukaryota</taxon>
        <taxon>Fungi</taxon>
        <taxon>Dikarya</taxon>
        <taxon>Ascomycota</taxon>
        <taxon>Pezizomycotina</taxon>
        <taxon>Sordariomycetes</taxon>
        <taxon>Sordariomycetidae</taxon>
        <taxon>Sordariales</taxon>
        <taxon>Podosporaceae</taxon>
        <taxon>Cladorrhinum</taxon>
    </lineage>
</organism>
<dbReference type="GO" id="GO:0005886">
    <property type="term" value="C:plasma membrane"/>
    <property type="evidence" value="ECO:0007669"/>
    <property type="project" value="UniProtKB-SubCell"/>
</dbReference>
<feature type="region of interest" description="Disordered" evidence="16">
    <location>
        <begin position="229"/>
        <end position="273"/>
    </location>
</feature>
<evidence type="ECO:0000256" key="4">
    <source>
        <dbReference type="ARBA" id="ARBA00022475"/>
    </source>
</evidence>
<keyword evidence="10 15" id="KW-0408">Iron</keyword>
<dbReference type="Proteomes" id="UP001321749">
    <property type="component" value="Unassembled WGS sequence"/>
</dbReference>
<keyword evidence="4" id="KW-1003">Cell membrane</keyword>
<reference evidence="20" key="1">
    <citation type="journal article" date="2023" name="Mol. Phylogenet. Evol.">
        <title>Genome-scale phylogeny and comparative genomics of the fungal order Sordariales.</title>
        <authorList>
            <person name="Hensen N."/>
            <person name="Bonometti L."/>
            <person name="Westerberg I."/>
            <person name="Brannstrom I.O."/>
            <person name="Guillou S."/>
            <person name="Cros-Aarteil S."/>
            <person name="Calhoun S."/>
            <person name="Haridas S."/>
            <person name="Kuo A."/>
            <person name="Mondo S."/>
            <person name="Pangilinan J."/>
            <person name="Riley R."/>
            <person name="LaButti K."/>
            <person name="Andreopoulos B."/>
            <person name="Lipzen A."/>
            <person name="Chen C."/>
            <person name="Yan M."/>
            <person name="Daum C."/>
            <person name="Ng V."/>
            <person name="Clum A."/>
            <person name="Steindorff A."/>
            <person name="Ohm R.A."/>
            <person name="Martin F."/>
            <person name="Silar P."/>
            <person name="Natvig D.O."/>
            <person name="Lalanne C."/>
            <person name="Gautier V."/>
            <person name="Ament-Velasquez S.L."/>
            <person name="Kruys A."/>
            <person name="Hutchinson M.I."/>
            <person name="Powell A.J."/>
            <person name="Barry K."/>
            <person name="Miller A.N."/>
            <person name="Grigoriev I.V."/>
            <person name="Debuchy R."/>
            <person name="Gladieux P."/>
            <person name="Hiltunen Thoren M."/>
            <person name="Johannesson H."/>
        </authorList>
    </citation>
    <scope>NUCLEOTIDE SEQUENCE</scope>
    <source>
        <strain evidence="20">PSN324</strain>
    </source>
</reference>
<evidence type="ECO:0000256" key="14">
    <source>
        <dbReference type="ARBA" id="ARBA00023288"/>
    </source>
</evidence>
<evidence type="ECO:0000256" key="1">
    <source>
        <dbReference type="ARBA" id="ARBA00004609"/>
    </source>
</evidence>
<keyword evidence="11 17" id="KW-0472">Membrane</keyword>
<evidence type="ECO:0000313" key="21">
    <source>
        <dbReference type="Proteomes" id="UP001321749"/>
    </source>
</evidence>
<keyword evidence="5" id="KW-0964">Secreted</keyword>
<keyword evidence="6 15" id="KW-0349">Heme</keyword>
<evidence type="ECO:0000256" key="5">
    <source>
        <dbReference type="ARBA" id="ARBA00022525"/>
    </source>
</evidence>
<feature type="disulfide bond" evidence="15">
    <location>
        <begin position="44"/>
        <end position="51"/>
    </location>
</feature>
<dbReference type="PANTHER" id="PTHR37928:SF2">
    <property type="entry name" value="GPI ANCHORED CFEM DOMAIN PROTEIN (AFU_ORTHOLOGUE AFUA_6G10580)"/>
    <property type="match status" value="1"/>
</dbReference>
<comment type="subcellular location">
    <subcellularLocation>
        <location evidence="1">Cell membrane</location>
        <topology evidence="1">Lipid-anchor</topology>
        <topology evidence="1">GPI-anchor</topology>
    </subcellularLocation>
    <subcellularLocation>
        <location evidence="2">Secreted</location>
    </subcellularLocation>
</comment>
<evidence type="ECO:0000313" key="20">
    <source>
        <dbReference type="EMBL" id="KAK4460769.1"/>
    </source>
</evidence>
<keyword evidence="8 15" id="KW-0479">Metal-binding</keyword>
<dbReference type="PANTHER" id="PTHR37928">
    <property type="entry name" value="CFEM DOMAIN PROTEIN (AFU_ORTHOLOGUE AFUA_6G14090)"/>
    <property type="match status" value="1"/>
</dbReference>
<comment type="caution">
    <text evidence="20">The sequence shown here is derived from an EMBL/GenBank/DDBJ whole genome shotgun (WGS) entry which is preliminary data.</text>
</comment>
<feature type="disulfide bond" evidence="15">
    <location>
        <begin position="53"/>
        <end position="86"/>
    </location>
</feature>
<dbReference type="InterPro" id="IPR008427">
    <property type="entry name" value="Extracellular_membr_CFEM_dom"/>
</dbReference>
<evidence type="ECO:0000256" key="2">
    <source>
        <dbReference type="ARBA" id="ARBA00004613"/>
    </source>
</evidence>
<keyword evidence="9 18" id="KW-0732">Signal</keyword>
<keyword evidence="12 15" id="KW-1015">Disulfide bond</keyword>
<evidence type="ECO:0000256" key="6">
    <source>
        <dbReference type="ARBA" id="ARBA00022617"/>
    </source>
</evidence>
<evidence type="ECO:0000256" key="17">
    <source>
        <dbReference type="SAM" id="Phobius"/>
    </source>
</evidence>
<keyword evidence="21" id="KW-1185">Reference proteome</keyword>
<keyword evidence="17" id="KW-1133">Transmembrane helix</keyword>
<accession>A0AAV9HL92</accession>
<protein>
    <recommendedName>
        <fullName evidence="19">CFEM domain-containing protein</fullName>
    </recommendedName>
</protein>
<dbReference type="EMBL" id="MU865005">
    <property type="protein sequence ID" value="KAK4460769.1"/>
    <property type="molecule type" value="Genomic_DNA"/>
</dbReference>
<keyword evidence="17" id="KW-0812">Transmembrane</keyword>
<dbReference type="AlphaFoldDB" id="A0AAV9HL92"/>
<evidence type="ECO:0000259" key="19">
    <source>
        <dbReference type="PROSITE" id="PS52012"/>
    </source>
</evidence>
<feature type="binding site" description="axial binding residue" evidence="15">
    <location>
        <position position="48"/>
    </location>
    <ligand>
        <name>heme</name>
        <dbReference type="ChEBI" id="CHEBI:30413"/>
    </ligand>
    <ligandPart>
        <name>Fe</name>
        <dbReference type="ChEBI" id="CHEBI:18248"/>
    </ligandPart>
</feature>
<feature type="domain" description="CFEM" evidence="19">
    <location>
        <begin position="1"/>
        <end position="113"/>
    </location>
</feature>